<evidence type="ECO:0000313" key="2">
    <source>
        <dbReference type="EMBL" id="DBA51874.1"/>
    </source>
</evidence>
<sequence length="47" mass="5643">MNWDGEKPKKSSYFNLNDNLLMSRKRFLLTNGVWFTIGFLCYYIFVA</sequence>
<name>A0AAT9J989_9VIRU</name>
<feature type="transmembrane region" description="Helical" evidence="1">
    <location>
        <begin position="27"/>
        <end position="45"/>
    </location>
</feature>
<protein>
    <submittedName>
        <fullName evidence="2">ORF16</fullName>
    </submittedName>
</protein>
<reference evidence="2" key="1">
    <citation type="journal article" date="2024" name="Environ. Microbiol. Rep.">
        <title>Hiding in plain sight: The discovery of complete genomes of 11 hypothetical spindle-shaped viruses that putatively infect mesophilic ammonia-oxidizing archaea.</title>
        <authorList>
            <person name="Ni Y."/>
            <person name="Xu T."/>
            <person name="Yan S."/>
            <person name="Chen L."/>
            <person name="Wang Y."/>
        </authorList>
    </citation>
    <scope>NUCLEOTIDE SEQUENCE</scope>
    <source>
        <strain evidence="2">NBC1</strain>
    </source>
</reference>
<keyword evidence="1" id="KW-0472">Membrane</keyword>
<organism evidence="2">
    <name type="scientific">Nitrosopumilaceae spindle-shaped virus</name>
    <dbReference type="NCBI Taxonomy" id="3065433"/>
    <lineage>
        <taxon>Viruses</taxon>
    </lineage>
</organism>
<evidence type="ECO:0000256" key="1">
    <source>
        <dbReference type="SAM" id="Phobius"/>
    </source>
</evidence>
<dbReference type="EMBL" id="BK067786">
    <property type="protein sequence ID" value="DBA51874.1"/>
    <property type="molecule type" value="Genomic_DNA"/>
</dbReference>
<accession>A0AAT9J989</accession>
<proteinExistence type="predicted"/>
<reference evidence="2" key="2">
    <citation type="submission" date="2024-03" db="EMBL/GenBank/DDBJ databases">
        <authorList>
            <person name="Ni Y."/>
            <person name="Xu T."/>
            <person name="Yan S."/>
            <person name="Chen L."/>
            <person name="Wang Y."/>
        </authorList>
    </citation>
    <scope>NUCLEOTIDE SEQUENCE</scope>
    <source>
        <strain evidence="2">NBC1</strain>
    </source>
</reference>
<keyword evidence="1" id="KW-0812">Transmembrane</keyword>
<keyword evidence="1" id="KW-1133">Transmembrane helix</keyword>